<gene>
    <name evidence="1" type="ORF">BT96DRAFT_836597</name>
</gene>
<keyword evidence="2" id="KW-1185">Reference proteome</keyword>
<dbReference type="AlphaFoldDB" id="A0A6A4GRD6"/>
<dbReference type="Proteomes" id="UP000799118">
    <property type="component" value="Unassembled WGS sequence"/>
</dbReference>
<evidence type="ECO:0000313" key="2">
    <source>
        <dbReference type="Proteomes" id="UP000799118"/>
    </source>
</evidence>
<reference evidence="1" key="1">
    <citation type="journal article" date="2019" name="Environ. Microbiol.">
        <title>Fungal ecological strategies reflected in gene transcription - a case study of two litter decomposers.</title>
        <authorList>
            <person name="Barbi F."/>
            <person name="Kohler A."/>
            <person name="Barry K."/>
            <person name="Baskaran P."/>
            <person name="Daum C."/>
            <person name="Fauchery L."/>
            <person name="Ihrmark K."/>
            <person name="Kuo A."/>
            <person name="LaButti K."/>
            <person name="Lipzen A."/>
            <person name="Morin E."/>
            <person name="Grigoriev I.V."/>
            <person name="Henrissat B."/>
            <person name="Lindahl B."/>
            <person name="Martin F."/>
        </authorList>
    </citation>
    <scope>NUCLEOTIDE SEQUENCE</scope>
    <source>
        <strain evidence="1">JB14</strain>
    </source>
</reference>
<organism evidence="1 2">
    <name type="scientific">Gymnopus androsaceus JB14</name>
    <dbReference type="NCBI Taxonomy" id="1447944"/>
    <lineage>
        <taxon>Eukaryota</taxon>
        <taxon>Fungi</taxon>
        <taxon>Dikarya</taxon>
        <taxon>Basidiomycota</taxon>
        <taxon>Agaricomycotina</taxon>
        <taxon>Agaricomycetes</taxon>
        <taxon>Agaricomycetidae</taxon>
        <taxon>Agaricales</taxon>
        <taxon>Marasmiineae</taxon>
        <taxon>Omphalotaceae</taxon>
        <taxon>Gymnopus</taxon>
    </lineage>
</organism>
<sequence length="129" mass="14593">NKAVFEGSEWFTVQNGMEHMLHDIRALHNITLQSSHNGHPVVVSKDYSSGRGRPRTVIDRDFLAWAYRFRTTSDIASFLGVSRTIVCQALLDYNIVLAGANPFPHDIKDDQQEQNLPEFIQGSSQDHVL</sequence>
<evidence type="ECO:0000313" key="1">
    <source>
        <dbReference type="EMBL" id="KAE9388218.1"/>
    </source>
</evidence>
<proteinExistence type="predicted"/>
<accession>A0A6A4GRD6</accession>
<dbReference type="OrthoDB" id="2686689at2759"/>
<dbReference type="EMBL" id="ML769755">
    <property type="protein sequence ID" value="KAE9388218.1"/>
    <property type="molecule type" value="Genomic_DNA"/>
</dbReference>
<name>A0A6A4GRD6_9AGAR</name>
<protein>
    <submittedName>
        <fullName evidence="1">Uncharacterized protein</fullName>
    </submittedName>
</protein>
<feature type="non-terminal residue" evidence="1">
    <location>
        <position position="1"/>
    </location>
</feature>